<dbReference type="EMBL" id="JAOYFB010000005">
    <property type="protein sequence ID" value="KAK4016137.1"/>
    <property type="molecule type" value="Genomic_DNA"/>
</dbReference>
<evidence type="ECO:0000313" key="3">
    <source>
        <dbReference type="Proteomes" id="UP001234178"/>
    </source>
</evidence>
<keyword evidence="3" id="KW-1185">Reference proteome</keyword>
<reference evidence="2 3" key="1">
    <citation type="journal article" date="2023" name="Nucleic Acids Res.">
        <title>The hologenome of Daphnia magna reveals possible DNA methylation and microbiome-mediated evolution of the host genome.</title>
        <authorList>
            <person name="Chaturvedi A."/>
            <person name="Li X."/>
            <person name="Dhandapani V."/>
            <person name="Marshall H."/>
            <person name="Kissane S."/>
            <person name="Cuenca-Cambronero M."/>
            <person name="Asole G."/>
            <person name="Calvet F."/>
            <person name="Ruiz-Romero M."/>
            <person name="Marangio P."/>
            <person name="Guigo R."/>
            <person name="Rago D."/>
            <person name="Mirbahai L."/>
            <person name="Eastwood N."/>
            <person name="Colbourne J.K."/>
            <person name="Zhou J."/>
            <person name="Mallon E."/>
            <person name="Orsini L."/>
        </authorList>
    </citation>
    <scope>NUCLEOTIDE SEQUENCE [LARGE SCALE GENOMIC DNA]</scope>
    <source>
        <strain evidence="2">LRV0_1</strain>
    </source>
</reference>
<dbReference type="Proteomes" id="UP001234178">
    <property type="component" value="Unassembled WGS sequence"/>
</dbReference>
<proteinExistence type="predicted"/>
<evidence type="ECO:0000256" key="1">
    <source>
        <dbReference type="SAM" id="MobiDB-lite"/>
    </source>
</evidence>
<feature type="region of interest" description="Disordered" evidence="1">
    <location>
        <begin position="1"/>
        <end position="33"/>
    </location>
</feature>
<accession>A0ABQ9ZT83</accession>
<protein>
    <submittedName>
        <fullName evidence="2">Uncharacterized protein</fullName>
    </submittedName>
</protein>
<gene>
    <name evidence="2" type="ORF">OUZ56_031096</name>
</gene>
<name>A0ABQ9ZT83_9CRUS</name>
<sequence>MTSDEHRVKTLQRGIIEEENKQRRHRQDSQVKPLGKKWPIITTVGPDLIVTQLADNLLPVREMDTDLFTKPNTLARIQLSSPSEARSWTENTFFRWMAMALQDKLPRTLQGEGGAMRRHK</sequence>
<comment type="caution">
    <text evidence="2">The sequence shown here is derived from an EMBL/GenBank/DDBJ whole genome shotgun (WGS) entry which is preliminary data.</text>
</comment>
<organism evidence="2 3">
    <name type="scientific">Daphnia magna</name>
    <dbReference type="NCBI Taxonomy" id="35525"/>
    <lineage>
        <taxon>Eukaryota</taxon>
        <taxon>Metazoa</taxon>
        <taxon>Ecdysozoa</taxon>
        <taxon>Arthropoda</taxon>
        <taxon>Crustacea</taxon>
        <taxon>Branchiopoda</taxon>
        <taxon>Diplostraca</taxon>
        <taxon>Cladocera</taxon>
        <taxon>Anomopoda</taxon>
        <taxon>Daphniidae</taxon>
        <taxon>Daphnia</taxon>
    </lineage>
</organism>
<evidence type="ECO:0000313" key="2">
    <source>
        <dbReference type="EMBL" id="KAK4016137.1"/>
    </source>
</evidence>